<dbReference type="CDD" id="cd01948">
    <property type="entry name" value="EAL"/>
    <property type="match status" value="1"/>
</dbReference>
<dbReference type="InterPro" id="IPR001638">
    <property type="entry name" value="Solute-binding_3/MltF_N"/>
</dbReference>
<feature type="transmembrane region" description="Helical" evidence="1">
    <location>
        <begin position="267"/>
        <end position="289"/>
    </location>
</feature>
<dbReference type="InterPro" id="IPR035919">
    <property type="entry name" value="EAL_sf"/>
</dbReference>
<dbReference type="Pfam" id="PF00497">
    <property type="entry name" value="SBP_bac_3"/>
    <property type="match status" value="1"/>
</dbReference>
<organism evidence="4 5">
    <name type="scientific">Pseudobutyrivibrio xylanivorans</name>
    <dbReference type="NCBI Taxonomy" id="185007"/>
    <lineage>
        <taxon>Bacteria</taxon>
        <taxon>Bacillati</taxon>
        <taxon>Bacillota</taxon>
        <taxon>Clostridia</taxon>
        <taxon>Lachnospirales</taxon>
        <taxon>Lachnospiraceae</taxon>
        <taxon>Pseudobutyrivibrio</taxon>
    </lineage>
</organism>
<dbReference type="SMART" id="SM00062">
    <property type="entry name" value="PBPb"/>
    <property type="match status" value="1"/>
</dbReference>
<dbReference type="InterPro" id="IPR001633">
    <property type="entry name" value="EAL_dom"/>
</dbReference>
<dbReference type="AlphaFoldDB" id="A0A1G5S1E0"/>
<dbReference type="Proteomes" id="UP000199428">
    <property type="component" value="Unassembled WGS sequence"/>
</dbReference>
<evidence type="ECO:0000259" key="2">
    <source>
        <dbReference type="PROSITE" id="PS50883"/>
    </source>
</evidence>
<evidence type="ECO:0000259" key="3">
    <source>
        <dbReference type="PROSITE" id="PS50887"/>
    </source>
</evidence>
<dbReference type="SMART" id="SM00267">
    <property type="entry name" value="GGDEF"/>
    <property type="match status" value="1"/>
</dbReference>
<dbReference type="GO" id="GO:0071111">
    <property type="term" value="F:cyclic-guanylate-specific phosphodiesterase activity"/>
    <property type="evidence" value="ECO:0007669"/>
    <property type="project" value="InterPro"/>
</dbReference>
<dbReference type="Gene3D" id="3.40.190.10">
    <property type="entry name" value="Periplasmic binding protein-like II"/>
    <property type="match status" value="2"/>
</dbReference>
<dbReference type="Gene3D" id="3.20.20.450">
    <property type="entry name" value="EAL domain"/>
    <property type="match status" value="1"/>
</dbReference>
<dbReference type="SUPFAM" id="SSF55073">
    <property type="entry name" value="Nucleotide cyclase"/>
    <property type="match status" value="1"/>
</dbReference>
<dbReference type="SMART" id="SM00052">
    <property type="entry name" value="EAL"/>
    <property type="match status" value="1"/>
</dbReference>
<gene>
    <name evidence="4" type="ORF">SAMN02910350_02036</name>
</gene>
<dbReference type="PANTHER" id="PTHR33121:SF70">
    <property type="entry name" value="SIGNALING PROTEIN YKOW"/>
    <property type="match status" value="1"/>
</dbReference>
<reference evidence="4 5" key="1">
    <citation type="submission" date="2016-10" db="EMBL/GenBank/DDBJ databases">
        <authorList>
            <person name="de Groot N.N."/>
        </authorList>
    </citation>
    <scope>NUCLEOTIDE SEQUENCE [LARGE SCALE GENOMIC DNA]</scope>
    <source>
        <strain evidence="4 5">DSM 10317</strain>
    </source>
</reference>
<dbReference type="Pfam" id="PF00990">
    <property type="entry name" value="GGDEF"/>
    <property type="match status" value="1"/>
</dbReference>
<name>A0A1G5S1E0_PSEXY</name>
<proteinExistence type="predicted"/>
<dbReference type="InterPro" id="IPR029787">
    <property type="entry name" value="Nucleotide_cyclase"/>
</dbReference>
<dbReference type="InterPro" id="IPR043128">
    <property type="entry name" value="Rev_trsase/Diguanyl_cyclase"/>
</dbReference>
<dbReference type="SUPFAM" id="SSF141868">
    <property type="entry name" value="EAL domain-like"/>
    <property type="match status" value="1"/>
</dbReference>
<evidence type="ECO:0000313" key="4">
    <source>
        <dbReference type="EMBL" id="SCZ79947.1"/>
    </source>
</evidence>
<sequence>MKQGFFRHIVITLISTVSVLCFAVQNYSIITASESEKLVVGVLPDRCPVMYVDESGEQVGIAVDLLKQAANKAGYEIEIKIITEKDIKEALDNTAYDIVMPLGSATTSAKGRATIISDNLSEVPFTLVTEEKHPIHISSHLRIGMLRSLRSFAELVPQRYPNTDIVFYDDISESIKALRNGEVDALLDNSYVWSYVLQKPAYSNLHVQPGAILSIDYKAAVLDTPKGREIISRLNKGIARIDDTTREAIVLDYTTRRLYKYTLGDYWHMYGGIIILGSLLFYAILAIMIMRARAYRQKQDNRLREYIEIDKLTGAYTLAGFKKKVAELIKEYPENRYFIAYNNIVNFKFINDHFGMEAGDNLLKFWVKKSIDALTEEEAICRAVADRIVVFRKMDGQQTFYHDLADVIEPVSNFFVEVGNDYKAEIRSGIYVLTDEDYQNLNLEHILDCARVAEKKVIEKGNVNFEFYNLSHWEAEKQATDITSHLTPALKEGRIQVWYQPQVNFEKGIITGAEALCRWNHSDLGWISPGIFIPVLEKAGKIYELDSYIWDRVCQDLSRWNEEGKYRTVSVNVSRADIKANPNVQEHFRSLIDRYFLSPDQLHIEITENAFADDAKALIEVTKNLQKLGFTVEMDDFGSGYSSLHMLKEVPINRVKMDLNFLSDEGSKEKGKIIISNMIHMIDDLGMKLISEGVETEKQAEFLREKGCVEMQGYYFYKPVCVEEFENLCDKGVTT</sequence>
<dbReference type="InterPro" id="IPR050706">
    <property type="entry name" value="Cyclic-di-GMP_PDE-like"/>
</dbReference>
<dbReference type="PANTHER" id="PTHR33121">
    <property type="entry name" value="CYCLIC DI-GMP PHOSPHODIESTERASE PDEF"/>
    <property type="match status" value="1"/>
</dbReference>
<feature type="domain" description="GGDEF" evidence="3">
    <location>
        <begin position="335"/>
        <end position="470"/>
    </location>
</feature>
<dbReference type="InterPro" id="IPR000160">
    <property type="entry name" value="GGDEF_dom"/>
</dbReference>
<evidence type="ECO:0000256" key="1">
    <source>
        <dbReference type="SAM" id="Phobius"/>
    </source>
</evidence>
<protein>
    <submittedName>
        <fullName evidence="4">EAL domain, c-di-GMP-specific phosphodiesterase class I (Or its enzymatically inactive variant)</fullName>
    </submittedName>
</protein>
<keyword evidence="1" id="KW-0812">Transmembrane</keyword>
<dbReference type="PROSITE" id="PS50887">
    <property type="entry name" value="GGDEF"/>
    <property type="match status" value="1"/>
</dbReference>
<dbReference type="SUPFAM" id="SSF53850">
    <property type="entry name" value="Periplasmic binding protein-like II"/>
    <property type="match status" value="1"/>
</dbReference>
<keyword evidence="1" id="KW-1133">Transmembrane helix</keyword>
<feature type="domain" description="EAL" evidence="2">
    <location>
        <begin position="479"/>
        <end position="733"/>
    </location>
</feature>
<accession>A0A1G5S1E0</accession>
<dbReference type="Pfam" id="PF00563">
    <property type="entry name" value="EAL"/>
    <property type="match status" value="1"/>
</dbReference>
<keyword evidence="1" id="KW-0472">Membrane</keyword>
<dbReference type="Gene3D" id="3.30.70.270">
    <property type="match status" value="1"/>
</dbReference>
<dbReference type="RefSeq" id="WP_090163222.1">
    <property type="nucleotide sequence ID" value="NZ_FMWK01000011.1"/>
</dbReference>
<dbReference type="EMBL" id="FMWK01000011">
    <property type="protein sequence ID" value="SCZ79947.1"/>
    <property type="molecule type" value="Genomic_DNA"/>
</dbReference>
<dbReference type="PROSITE" id="PS50883">
    <property type="entry name" value="EAL"/>
    <property type="match status" value="1"/>
</dbReference>
<evidence type="ECO:0000313" key="5">
    <source>
        <dbReference type="Proteomes" id="UP000199428"/>
    </source>
</evidence>